<evidence type="ECO:0008006" key="7">
    <source>
        <dbReference type="Google" id="ProtNLM"/>
    </source>
</evidence>
<dbReference type="InterPro" id="IPR002747">
    <property type="entry name" value="SAM_OH_AdoTrfase"/>
</dbReference>
<dbReference type="EMBL" id="LWLG01000014">
    <property type="protein sequence ID" value="OAQ20176.1"/>
    <property type="molecule type" value="Genomic_DNA"/>
</dbReference>
<name>A0A179D2A2_9BACT</name>
<dbReference type="SUPFAM" id="SSF101852">
    <property type="entry name" value="Bacterial fluorinating enzyme, C-terminal domain"/>
    <property type="match status" value="1"/>
</dbReference>
<comment type="caution">
    <text evidence="5">The sequence shown here is derived from an EMBL/GenBank/DDBJ whole genome shotgun (WGS) entry which is preliminary data.</text>
</comment>
<dbReference type="PANTHER" id="PTHR35092:SF1">
    <property type="entry name" value="CHLORINASE MJ1651"/>
    <property type="match status" value="1"/>
</dbReference>
<dbReference type="InterPro" id="IPR046469">
    <property type="entry name" value="SAM_HAT_N"/>
</dbReference>
<keyword evidence="1" id="KW-0949">S-adenosyl-L-methionine</keyword>
<dbReference type="Pfam" id="PF20257">
    <property type="entry name" value="SAM_HAT_C"/>
    <property type="match status" value="1"/>
</dbReference>
<keyword evidence="6" id="KW-1185">Reference proteome</keyword>
<dbReference type="InterPro" id="IPR046470">
    <property type="entry name" value="SAM_HAT_C"/>
</dbReference>
<evidence type="ECO:0000259" key="3">
    <source>
        <dbReference type="Pfam" id="PF01887"/>
    </source>
</evidence>
<sequence>MKPPIVLLTDFGLQDHYVGVMKGVILSRVPEATFVDLTHEVSPQDVREGAYLLAVSYRYFPVGTIFLAVVDPGVGTERRALVIRTEAHFFVGPDNGLFTLVLKRSRTAEIRAVEVERFRLPEASFTFHGRDLFAPVAAEVLSGRPFEEFGPKISDPVLLEFSEPEPVPGGFRVPVLKVDRFGNLILNFSAEALSGRRFRVVVEGRRVPFVRTYAEAPEGEPLALIGSDGFLEIAVNRGSAARIFGNDPEILLLWE</sequence>
<accession>A0A179D2A2</accession>
<gene>
    <name evidence="5" type="ORF">TDIS_1678</name>
</gene>
<protein>
    <recommendedName>
        <fullName evidence="7">Adenosyl-chloride synthase</fullName>
    </recommendedName>
</protein>
<comment type="similarity">
    <text evidence="2">Belongs to the SAM hydrolase / SAM-dependent halogenase family.</text>
</comment>
<dbReference type="PIRSF" id="PIRSF006779">
    <property type="entry name" value="UCP006779"/>
    <property type="match status" value="1"/>
</dbReference>
<evidence type="ECO:0000256" key="1">
    <source>
        <dbReference type="ARBA" id="ARBA00022691"/>
    </source>
</evidence>
<dbReference type="OrthoDB" id="9792195at2"/>
<feature type="domain" description="S-adenosyl-l-methionine hydroxide adenosyltransferase N-terminal" evidence="3">
    <location>
        <begin position="5"/>
        <end position="150"/>
    </location>
</feature>
<evidence type="ECO:0000259" key="4">
    <source>
        <dbReference type="Pfam" id="PF20257"/>
    </source>
</evidence>
<feature type="domain" description="S-adenosyl-l-methionine hydroxide adenosyltransferase C-terminal" evidence="4">
    <location>
        <begin position="175"/>
        <end position="247"/>
    </location>
</feature>
<evidence type="ECO:0000313" key="6">
    <source>
        <dbReference type="Proteomes" id="UP000078390"/>
    </source>
</evidence>
<organism evidence="5 6">
    <name type="scientific">Thermosulfurimonas dismutans</name>
    <dbReference type="NCBI Taxonomy" id="999894"/>
    <lineage>
        <taxon>Bacteria</taxon>
        <taxon>Pseudomonadati</taxon>
        <taxon>Thermodesulfobacteriota</taxon>
        <taxon>Thermodesulfobacteria</taxon>
        <taxon>Thermodesulfobacteriales</taxon>
        <taxon>Thermodesulfobacteriaceae</taxon>
        <taxon>Thermosulfurimonas</taxon>
    </lineage>
</organism>
<dbReference type="PANTHER" id="PTHR35092">
    <property type="entry name" value="CHLORINASE MJ1651"/>
    <property type="match status" value="1"/>
</dbReference>
<dbReference type="AlphaFoldDB" id="A0A179D2A2"/>
<evidence type="ECO:0000313" key="5">
    <source>
        <dbReference type="EMBL" id="OAQ20176.1"/>
    </source>
</evidence>
<dbReference type="Gene3D" id="3.40.50.10790">
    <property type="entry name" value="S-adenosyl-l-methionine hydroxide adenosyltransferase, N-terminal"/>
    <property type="match status" value="1"/>
</dbReference>
<dbReference type="PATRIC" id="fig|999894.6.peg.1675"/>
<dbReference type="RefSeq" id="WP_068671247.1">
    <property type="nucleotide sequence ID" value="NZ_LWLG01000014.1"/>
</dbReference>
<dbReference type="SUPFAM" id="SSF102522">
    <property type="entry name" value="Bacterial fluorinating enzyme, N-terminal domain"/>
    <property type="match status" value="1"/>
</dbReference>
<dbReference type="InterPro" id="IPR023227">
    <property type="entry name" value="SAM_OH_AdoTrfase_C_sf"/>
</dbReference>
<dbReference type="Gene3D" id="2.40.30.90">
    <property type="entry name" value="Bacterial fluorinating enzyme like"/>
    <property type="match status" value="1"/>
</dbReference>
<evidence type="ECO:0000256" key="2">
    <source>
        <dbReference type="ARBA" id="ARBA00024035"/>
    </source>
</evidence>
<dbReference type="InterPro" id="IPR023228">
    <property type="entry name" value="SAM_OH_AdoTrfase_N_sf"/>
</dbReference>
<dbReference type="Proteomes" id="UP000078390">
    <property type="component" value="Unassembled WGS sequence"/>
</dbReference>
<dbReference type="STRING" id="999894.TDIS_1678"/>
<reference evidence="5 6" key="1">
    <citation type="submission" date="2016-04" db="EMBL/GenBank/DDBJ databases">
        <title>Genome analysis of Thermosulfurimonas dismutans, the first thermophilic sulfur-disproportionating bacterium of the phylum Thermodesulfobacteria.</title>
        <authorList>
            <person name="Mardanov A.V."/>
            <person name="Beletsky A.V."/>
            <person name="Kadnikov V.V."/>
            <person name="Slobodkin A.I."/>
            <person name="Ravin N.V."/>
        </authorList>
    </citation>
    <scope>NUCLEOTIDE SEQUENCE [LARGE SCALE GENOMIC DNA]</scope>
    <source>
        <strain evidence="5 6">S95</strain>
    </source>
</reference>
<proteinExistence type="inferred from homology"/>
<dbReference type="Pfam" id="PF01887">
    <property type="entry name" value="SAM_HAT_N"/>
    <property type="match status" value="1"/>
</dbReference>